<dbReference type="Gene3D" id="1.10.260.40">
    <property type="entry name" value="lambda repressor-like DNA-binding domains"/>
    <property type="match status" value="1"/>
</dbReference>
<gene>
    <name evidence="2" type="ORF">D4A47_04340</name>
</gene>
<evidence type="ECO:0000259" key="1">
    <source>
        <dbReference type="PROSITE" id="PS50943"/>
    </source>
</evidence>
<sequence>MKVYHHLAEIRKKRGLTQKKIAEVIGVSEGTYGRYERRGGIR</sequence>
<dbReference type="RefSeq" id="WP_121586313.1">
    <property type="nucleotide sequence ID" value="NZ_RCHT01000004.1"/>
</dbReference>
<comment type="caution">
    <text evidence="2">The sequence shown here is derived from an EMBL/GenBank/DDBJ whole genome shotgun (WGS) entry which is preliminary data.</text>
</comment>
<accession>A0A498CP76</accession>
<dbReference type="GO" id="GO:0003677">
    <property type="term" value="F:DNA binding"/>
    <property type="evidence" value="ECO:0007669"/>
    <property type="project" value="InterPro"/>
</dbReference>
<evidence type="ECO:0000313" key="3">
    <source>
        <dbReference type="Proteomes" id="UP000276301"/>
    </source>
</evidence>
<dbReference type="EMBL" id="RCHT01000004">
    <property type="protein sequence ID" value="RLL13176.1"/>
    <property type="molecule type" value="Genomic_DNA"/>
</dbReference>
<name>A0A498CP76_9FIRM</name>
<protein>
    <submittedName>
        <fullName evidence="2">XRE family transcriptional regulator</fullName>
    </submittedName>
</protein>
<dbReference type="PROSITE" id="PS50943">
    <property type="entry name" value="HTH_CROC1"/>
    <property type="match status" value="1"/>
</dbReference>
<reference evidence="2 3" key="1">
    <citation type="submission" date="2018-10" db="EMBL/GenBank/DDBJ databases">
        <title>Anaerotruncus faecis sp. nov., isolated from human feces.</title>
        <authorList>
            <person name="Wang Y.-J."/>
        </authorList>
    </citation>
    <scope>NUCLEOTIDE SEQUENCE [LARGE SCALE GENOMIC DNA]</scope>
    <source>
        <strain evidence="2 3">22A2-44</strain>
    </source>
</reference>
<dbReference type="SUPFAM" id="SSF47413">
    <property type="entry name" value="lambda repressor-like DNA-binding domains"/>
    <property type="match status" value="1"/>
</dbReference>
<keyword evidence="3" id="KW-1185">Reference proteome</keyword>
<organism evidence="2 3">
    <name type="scientific">Anaerotruncus massiliensis</name>
    <name type="common">ex Liu et al. 2021</name>
    <dbReference type="NCBI Taxonomy" id="2321404"/>
    <lineage>
        <taxon>Bacteria</taxon>
        <taxon>Bacillati</taxon>
        <taxon>Bacillota</taxon>
        <taxon>Clostridia</taxon>
        <taxon>Eubacteriales</taxon>
        <taxon>Oscillospiraceae</taxon>
        <taxon>Anaerotruncus</taxon>
    </lineage>
</organism>
<dbReference type="InterPro" id="IPR001387">
    <property type="entry name" value="Cro/C1-type_HTH"/>
</dbReference>
<evidence type="ECO:0000313" key="2">
    <source>
        <dbReference type="EMBL" id="RLL13176.1"/>
    </source>
</evidence>
<feature type="domain" description="HTH cro/C1-type" evidence="1">
    <location>
        <begin position="7"/>
        <end position="37"/>
    </location>
</feature>
<proteinExistence type="predicted"/>
<dbReference type="Pfam" id="PF01381">
    <property type="entry name" value="HTH_3"/>
    <property type="match status" value="1"/>
</dbReference>
<dbReference type="InterPro" id="IPR010982">
    <property type="entry name" value="Lambda_DNA-bd_dom_sf"/>
</dbReference>
<dbReference type="AlphaFoldDB" id="A0A498CP76"/>
<dbReference type="CDD" id="cd00093">
    <property type="entry name" value="HTH_XRE"/>
    <property type="match status" value="1"/>
</dbReference>
<dbReference type="Proteomes" id="UP000276301">
    <property type="component" value="Unassembled WGS sequence"/>
</dbReference>